<proteinExistence type="predicted"/>
<dbReference type="InterPro" id="IPR037053">
    <property type="entry name" value="Phage_tail_collar_dom_sf"/>
</dbReference>
<dbReference type="SUPFAM" id="SSF88874">
    <property type="entry name" value="Receptor-binding domain of short tail fibre protein gp12"/>
    <property type="match status" value="1"/>
</dbReference>
<comment type="caution">
    <text evidence="2">The sequence shown here is derived from an EMBL/GenBank/DDBJ whole genome shotgun (WGS) entry which is preliminary data.</text>
</comment>
<dbReference type="InterPro" id="IPR011083">
    <property type="entry name" value="Phage_tail_collar_dom"/>
</dbReference>
<dbReference type="EMBL" id="JAAQTL010000001">
    <property type="protein sequence ID" value="NID16465.1"/>
    <property type="molecule type" value="Genomic_DNA"/>
</dbReference>
<dbReference type="AlphaFoldDB" id="A0A7X5QW16"/>
<protein>
    <submittedName>
        <fullName evidence="2">Phage tail protein</fullName>
    </submittedName>
</protein>
<sequence>MESYVGEIRLFPYTFAPVGWADCNGQLLSISENETLFVLLGTTYGGDGVNTFALPDLRGRIPLHNGRASSGNVYTPGQIAGSEAVTLLPGQIPAHTHPTYATTALADTNTPSTAVELGSLSGDTMYTSTPTQVLPVNGQMVSATGGTQPHENRMPTLTLRFCISLYGIYPSQG</sequence>
<name>A0A7X5QW16_9GAMM</name>
<organism evidence="2 3">
    <name type="scientific">Luteibacter yeojuensis</name>
    <dbReference type="NCBI Taxonomy" id="345309"/>
    <lineage>
        <taxon>Bacteria</taxon>
        <taxon>Pseudomonadati</taxon>
        <taxon>Pseudomonadota</taxon>
        <taxon>Gammaproteobacteria</taxon>
        <taxon>Lysobacterales</taxon>
        <taxon>Rhodanobacteraceae</taxon>
        <taxon>Luteibacter</taxon>
    </lineage>
</organism>
<dbReference type="RefSeq" id="WP_166700100.1">
    <property type="nucleotide sequence ID" value="NZ_JAAQTL010000001.1"/>
</dbReference>
<evidence type="ECO:0000313" key="3">
    <source>
        <dbReference type="Proteomes" id="UP000518878"/>
    </source>
</evidence>
<dbReference type="Pfam" id="PF07484">
    <property type="entry name" value="Collar"/>
    <property type="match status" value="1"/>
</dbReference>
<evidence type="ECO:0000313" key="2">
    <source>
        <dbReference type="EMBL" id="NID16465.1"/>
    </source>
</evidence>
<accession>A0A7X5QW16</accession>
<dbReference type="Proteomes" id="UP000518878">
    <property type="component" value="Unassembled WGS sequence"/>
</dbReference>
<evidence type="ECO:0000259" key="1">
    <source>
        <dbReference type="Pfam" id="PF07484"/>
    </source>
</evidence>
<feature type="domain" description="Phage tail collar" evidence="1">
    <location>
        <begin position="6"/>
        <end position="62"/>
    </location>
</feature>
<keyword evidence="3" id="KW-1185">Reference proteome</keyword>
<reference evidence="2 3" key="1">
    <citation type="journal article" date="2006" name="Int. J. Syst. Evol. Microbiol.">
        <title>Dyella yeojuensis sp. nov., isolated from greenhouse soil in Korea.</title>
        <authorList>
            <person name="Kim B.Y."/>
            <person name="Weon H.Y."/>
            <person name="Lee K.H."/>
            <person name="Seok S.J."/>
            <person name="Kwon S.W."/>
            <person name="Go S.J."/>
            <person name="Stackebrandt E."/>
        </authorList>
    </citation>
    <scope>NUCLEOTIDE SEQUENCE [LARGE SCALE GENOMIC DNA]</scope>
    <source>
        <strain evidence="2 3">DSM 17673</strain>
    </source>
</reference>
<gene>
    <name evidence="2" type="ORF">HBF32_13425</name>
</gene>
<dbReference type="Gene3D" id="3.90.1340.10">
    <property type="entry name" value="Phage tail collar domain"/>
    <property type="match status" value="1"/>
</dbReference>